<evidence type="ECO:0000313" key="2">
    <source>
        <dbReference type="Proteomes" id="UP000827319"/>
    </source>
</evidence>
<protein>
    <submittedName>
        <fullName evidence="1">Uncharacterized protein</fullName>
    </submittedName>
</protein>
<proteinExistence type="predicted"/>
<gene>
    <name evidence="1" type="ORF">CPT_Siara_089</name>
</gene>
<dbReference type="Proteomes" id="UP000827319">
    <property type="component" value="Segment"/>
</dbReference>
<evidence type="ECO:0000313" key="1">
    <source>
        <dbReference type="EMBL" id="QYW02089.1"/>
    </source>
</evidence>
<organism evidence="1 2">
    <name type="scientific">Stenotrophomonas phage Siara</name>
    <dbReference type="NCBI Taxonomy" id="2859658"/>
    <lineage>
        <taxon>Viruses</taxon>
        <taxon>Duplodnaviria</taxon>
        <taxon>Heunggongvirae</taxon>
        <taxon>Uroviricota</taxon>
        <taxon>Caudoviricetes</taxon>
        <taxon>Beaumontvirinae</taxon>
        <taxon>Siaravirus</taxon>
        <taxon>Siaravirus siara</taxon>
    </lineage>
</organism>
<dbReference type="EMBL" id="MZ326859">
    <property type="protein sequence ID" value="QYW02089.1"/>
    <property type="molecule type" value="Genomic_DNA"/>
</dbReference>
<accession>A0AAE7WMA1</accession>
<name>A0AAE7WMA1_9CAUD</name>
<sequence>MSLSISDLIAMGLLTQADVEEAAARKERESTHRFVQVLCVSHQLAQQNIQTVTFTGHGNTPADAEAALLANWKTNAFIALKIHGKLDDHPRYVRDTLDADIVHDILVLVNRDWIGWTANRFGYCMKD</sequence>
<reference evidence="1" key="1">
    <citation type="submission" date="2021-06" db="EMBL/GenBank/DDBJ databases">
        <title>Complete genome sequence of Stenotrophomonas maltophilia phage Siara.</title>
        <authorList>
            <person name="Marmion J."/>
            <person name="Tate N."/>
            <person name="Clark J."/>
            <person name="Le T."/>
            <person name="Liu M."/>
            <person name="Burrowes B."/>
            <person name="Gill J."/>
        </authorList>
    </citation>
    <scope>NUCLEOTIDE SEQUENCE</scope>
</reference>
<keyword evidence="2" id="KW-1185">Reference proteome</keyword>